<dbReference type="RefSeq" id="WP_014809494.1">
    <property type="nucleotide sequence ID" value="NC_018025.1"/>
</dbReference>
<protein>
    <submittedName>
        <fullName evidence="1">Putative flavin-nucleotide-binding protein</fullName>
    </submittedName>
</protein>
<gene>
    <name evidence="1" type="ordered locus">Desti_1635</name>
</gene>
<name>I4C455_DESTA</name>
<dbReference type="Gene3D" id="2.30.110.10">
    <property type="entry name" value="Electron Transport, Fmn-binding Protein, Chain A"/>
    <property type="match status" value="1"/>
</dbReference>
<keyword evidence="2" id="KW-1185">Reference proteome</keyword>
<dbReference type="AlphaFoldDB" id="I4C455"/>
<accession>I4C455</accession>
<evidence type="ECO:0000313" key="2">
    <source>
        <dbReference type="Proteomes" id="UP000006055"/>
    </source>
</evidence>
<organism evidence="1 2">
    <name type="scientific">Desulfomonile tiedjei (strain ATCC 49306 / DSM 6799 / DCB-1)</name>
    <dbReference type="NCBI Taxonomy" id="706587"/>
    <lineage>
        <taxon>Bacteria</taxon>
        <taxon>Pseudomonadati</taxon>
        <taxon>Thermodesulfobacteriota</taxon>
        <taxon>Desulfomonilia</taxon>
        <taxon>Desulfomonilales</taxon>
        <taxon>Desulfomonilaceae</taxon>
        <taxon>Desulfomonile</taxon>
    </lineage>
</organism>
<dbReference type="InterPro" id="IPR024747">
    <property type="entry name" value="Pyridox_Oxase-rel"/>
</dbReference>
<dbReference type="eggNOG" id="COG3467">
    <property type="taxonomic scope" value="Bacteria"/>
</dbReference>
<reference evidence="2" key="1">
    <citation type="submission" date="2012-06" db="EMBL/GenBank/DDBJ databases">
        <title>Complete sequence of chromosome of Desulfomonile tiedjei DSM 6799.</title>
        <authorList>
            <person name="Lucas S."/>
            <person name="Copeland A."/>
            <person name="Lapidus A."/>
            <person name="Glavina del Rio T."/>
            <person name="Dalin E."/>
            <person name="Tice H."/>
            <person name="Bruce D."/>
            <person name="Goodwin L."/>
            <person name="Pitluck S."/>
            <person name="Peters L."/>
            <person name="Ovchinnikova G."/>
            <person name="Zeytun A."/>
            <person name="Lu M."/>
            <person name="Kyrpides N."/>
            <person name="Mavromatis K."/>
            <person name="Ivanova N."/>
            <person name="Brettin T."/>
            <person name="Detter J.C."/>
            <person name="Han C."/>
            <person name="Larimer F."/>
            <person name="Land M."/>
            <person name="Hauser L."/>
            <person name="Markowitz V."/>
            <person name="Cheng J.-F."/>
            <person name="Hugenholtz P."/>
            <person name="Woyke T."/>
            <person name="Wu D."/>
            <person name="Spring S."/>
            <person name="Schroeder M."/>
            <person name="Brambilla E."/>
            <person name="Klenk H.-P."/>
            <person name="Eisen J.A."/>
        </authorList>
    </citation>
    <scope>NUCLEOTIDE SEQUENCE [LARGE SCALE GENOMIC DNA]</scope>
    <source>
        <strain evidence="2">ATCC 49306 / DSM 6799 / DCB-1</strain>
    </source>
</reference>
<dbReference type="KEGG" id="dti:Desti_1635"/>
<dbReference type="PANTHER" id="PTHR34071:SF2">
    <property type="entry name" value="FLAVIN-NUCLEOTIDE-BINDING PROTEIN"/>
    <property type="match status" value="1"/>
</dbReference>
<dbReference type="HOGENOM" id="CLU_067890_2_0_7"/>
<proteinExistence type="predicted"/>
<sequence>MRRKHCEITDHQQIERILASTNVGRLATNGADGYPYITPVNFVYHQEKIYFHCAKKGEKLDNMARDPKVCFEVDIPLAYLDAGTDPDRRICKVHQLYHCVIIRGQSRIVPDGSLKVAALNDLVAKHENCSDHELVNQEMPAFKACEVVEITPTCISAKSDLAQNKAPEERFALARYLKNRNWPGDSEAVKAMGFDPNDMD</sequence>
<dbReference type="Pfam" id="PF12900">
    <property type="entry name" value="Pyridox_ox_2"/>
    <property type="match status" value="1"/>
</dbReference>
<evidence type="ECO:0000313" key="1">
    <source>
        <dbReference type="EMBL" id="AFM24346.1"/>
    </source>
</evidence>
<dbReference type="OrthoDB" id="9794935at2"/>
<dbReference type="EMBL" id="CP003360">
    <property type="protein sequence ID" value="AFM24346.1"/>
    <property type="molecule type" value="Genomic_DNA"/>
</dbReference>
<dbReference type="Proteomes" id="UP000006055">
    <property type="component" value="Chromosome"/>
</dbReference>
<dbReference type="PANTHER" id="PTHR34071">
    <property type="entry name" value="5-NITROIMIDAZOLE ANTIBIOTICS RESISTANCE PROTEIN, NIMA-FAMILY-RELATED PROTEIN-RELATED"/>
    <property type="match status" value="1"/>
</dbReference>
<dbReference type="STRING" id="706587.Desti_1635"/>
<dbReference type="SUPFAM" id="SSF50475">
    <property type="entry name" value="FMN-binding split barrel"/>
    <property type="match status" value="1"/>
</dbReference>
<dbReference type="InterPro" id="IPR012349">
    <property type="entry name" value="Split_barrel_FMN-bd"/>
</dbReference>